<reference evidence="3 4" key="1">
    <citation type="journal article" date="2013" name="Mar. Genomics">
        <title>Expression of sulfatases in Rhodopirellula baltica and the diversity of sulfatases in the genus Rhodopirellula.</title>
        <authorList>
            <person name="Wegner C.E."/>
            <person name="Richter-Heitmann T."/>
            <person name="Klindworth A."/>
            <person name="Klockow C."/>
            <person name="Richter M."/>
            <person name="Achstetter T."/>
            <person name="Glockner F.O."/>
            <person name="Harder J."/>
        </authorList>
    </citation>
    <scope>NUCLEOTIDE SEQUENCE [LARGE SCALE GENOMIC DNA]</scope>
    <source>
        <strain evidence="3 4">SM41</strain>
    </source>
</reference>
<keyword evidence="3" id="KW-0378">Hydrolase</keyword>
<gene>
    <name evidence="3" type="ORF">RSSM_00931</name>
</gene>
<sequence length="890" mass="99157">MSESCCSSSGCCGEVDSSVGRRQFVKATGLTAAMLIAGRADVMAGPFDAEDFDNIIPVDKKLSKEWITSLYARGEALTATGDDLKYIGMPINGICTGQVYLSGDGRLWNWNLTAIKDQKNTPKGLRYMQPDAARPSAGQGFAVRVGGKVHTLDASGFENVKFTNQYPMGRVDYADEACPLTVQLEAYTPFIPLNRDESSYPVIVMRYTVTNASSAPHEVAIAGWIENTPNGSKGQKVCVYRELDQIAAIECSAKVKNANAIALGILGNEKPEMVNLAKTNPGPDGVFDTDDRSQDGARAQQNAKQRAFVSMGRSFELQSGESKTVSFAVSWRLPYVQYGTSFGRRGTSLGRNHYATLWQTAAEASSQLANRENELYRATKTWVDTWYDSTLPYWFLERSFIPINCVQTQLGQRVYPKGSNTEIYNFEEGVRCCPGNCTHVWHYAQGLSRIFPVIERENRDKIEYGLGFDRNTGSMQFRYTDPKFGDAVDGNCGTILRVLRESQMTTDYRFLESIWDRVKLSMDHVIEKWDPDEDGLLTGSQHNTLDEPWFGQVHWLINLYHAALKASAVMARQMNQPMVASRYERIVEKGAPAMVDLLWNEDFGYFVHKPGDPDDQKHGSTNGCHIDQVLGDSWLYNVGIDSILPKDKIRQSLQSLWKYNFTPNVGAYRKVMTNGRYYAAAGDAGLVMCSFPYGKIEPKSGKASYAGYLNECMTGFEWQVAAHMIWEGMIQEGLAIGKAIYDRYQPAARNPYNEVECSDHYSRAMASYGAYLAACGYHYDGPEGKLSFGPRLDPENFRAAFTTAEGWGSFSQSVVDRQQSATLELRYGQLTLKEFALDKANGTSATQAKVEVDGEPVDASFVHEADRYILRFAQPLKLVAKQRLEIAFAG</sequence>
<dbReference type="PANTHER" id="PTHR12654">
    <property type="entry name" value="BILE ACID BETA-GLUCOSIDASE-RELATED"/>
    <property type="match status" value="1"/>
</dbReference>
<dbReference type="EMBL" id="ANOH01000076">
    <property type="protein sequence ID" value="EMI57636.1"/>
    <property type="molecule type" value="Genomic_DNA"/>
</dbReference>
<dbReference type="Pfam" id="PF12215">
    <property type="entry name" value="Glyco_hydr_116N"/>
    <property type="match status" value="1"/>
</dbReference>
<dbReference type="GO" id="GO:0005975">
    <property type="term" value="P:carbohydrate metabolic process"/>
    <property type="evidence" value="ECO:0007669"/>
    <property type="project" value="InterPro"/>
</dbReference>
<dbReference type="InterPro" id="IPR008928">
    <property type="entry name" value="6-hairpin_glycosidase_sf"/>
</dbReference>
<name>M5UIF8_9BACT</name>
<evidence type="ECO:0000313" key="4">
    <source>
        <dbReference type="Proteomes" id="UP000011885"/>
    </source>
</evidence>
<dbReference type="GO" id="GO:0008422">
    <property type="term" value="F:beta-glucosidase activity"/>
    <property type="evidence" value="ECO:0007669"/>
    <property type="project" value="TreeGrafter"/>
</dbReference>
<dbReference type="EC" id="3.2.1.45" evidence="3"/>
<feature type="domain" description="Glycosyl-hydrolase family 116 catalytic region" evidence="1">
    <location>
        <begin position="489"/>
        <end position="768"/>
    </location>
</feature>
<feature type="domain" description="Glycosyl-hydrolase family 116 N-terminal" evidence="2">
    <location>
        <begin position="88"/>
        <end position="370"/>
    </location>
</feature>
<accession>M5UIF8</accession>
<dbReference type="InterPro" id="IPR012341">
    <property type="entry name" value="6hp_glycosidase-like_sf"/>
</dbReference>
<comment type="caution">
    <text evidence="3">The sequence shown here is derived from an EMBL/GenBank/DDBJ whole genome shotgun (WGS) entry which is preliminary data.</text>
</comment>
<protein>
    <submittedName>
        <fullName evidence="3">Glucosylceramidase domain protein</fullName>
        <ecNumber evidence="3">3.2.1.45</ecNumber>
    </submittedName>
</protein>
<evidence type="ECO:0000259" key="1">
    <source>
        <dbReference type="Pfam" id="PF04685"/>
    </source>
</evidence>
<dbReference type="PANTHER" id="PTHR12654:SF0">
    <property type="entry name" value="NON-LYSOSOMAL GLUCOSYLCERAMIDASE"/>
    <property type="match status" value="1"/>
</dbReference>
<dbReference type="PATRIC" id="fig|1263870.3.peg.1017"/>
<organism evidence="3 4">
    <name type="scientific">Rhodopirellula sallentina SM41</name>
    <dbReference type="NCBI Taxonomy" id="1263870"/>
    <lineage>
        <taxon>Bacteria</taxon>
        <taxon>Pseudomonadati</taxon>
        <taxon>Planctomycetota</taxon>
        <taxon>Planctomycetia</taxon>
        <taxon>Pirellulales</taxon>
        <taxon>Pirellulaceae</taxon>
        <taxon>Rhodopirellula</taxon>
    </lineage>
</organism>
<dbReference type="InterPro" id="IPR052566">
    <property type="entry name" value="Non-lysos_glucosylceramidase"/>
</dbReference>
<dbReference type="InterPro" id="IPR006775">
    <property type="entry name" value="GH116_catalytic"/>
</dbReference>
<dbReference type="AlphaFoldDB" id="M5UIF8"/>
<dbReference type="RefSeq" id="WP_008674889.1">
    <property type="nucleotide sequence ID" value="NZ_ANOH01000076.1"/>
</dbReference>
<keyword evidence="3" id="KW-0326">Glycosidase</keyword>
<evidence type="ECO:0000313" key="3">
    <source>
        <dbReference type="EMBL" id="EMI57636.1"/>
    </source>
</evidence>
<dbReference type="Gene3D" id="1.50.10.10">
    <property type="match status" value="1"/>
</dbReference>
<dbReference type="SUPFAM" id="SSF48208">
    <property type="entry name" value="Six-hairpin glycosidases"/>
    <property type="match status" value="1"/>
</dbReference>
<dbReference type="InterPro" id="IPR006311">
    <property type="entry name" value="TAT_signal"/>
</dbReference>
<keyword evidence="4" id="KW-1185">Reference proteome</keyword>
<dbReference type="Proteomes" id="UP000011885">
    <property type="component" value="Unassembled WGS sequence"/>
</dbReference>
<evidence type="ECO:0000259" key="2">
    <source>
        <dbReference type="Pfam" id="PF12215"/>
    </source>
</evidence>
<proteinExistence type="predicted"/>
<dbReference type="PROSITE" id="PS51318">
    <property type="entry name" value="TAT"/>
    <property type="match status" value="1"/>
</dbReference>
<dbReference type="Pfam" id="PF04685">
    <property type="entry name" value="DUF608"/>
    <property type="match status" value="1"/>
</dbReference>
<dbReference type="GO" id="GO:0004348">
    <property type="term" value="F:glucosylceramidase activity"/>
    <property type="evidence" value="ECO:0007669"/>
    <property type="project" value="UniProtKB-EC"/>
</dbReference>
<dbReference type="InterPro" id="IPR024462">
    <property type="entry name" value="GH116_N"/>
</dbReference>